<feature type="domain" description="Putative regulatory protein FmdB zinc ribbon" evidence="2">
    <location>
        <begin position="1"/>
        <end position="42"/>
    </location>
</feature>
<keyword evidence="4" id="KW-1185">Reference proteome</keyword>
<dbReference type="Proteomes" id="UP000285120">
    <property type="component" value="Unassembled WGS sequence"/>
</dbReference>
<dbReference type="EMBL" id="RAPK01000006">
    <property type="protein sequence ID" value="RKD76210.1"/>
    <property type="molecule type" value="Genomic_DNA"/>
</dbReference>
<dbReference type="Pfam" id="PF09723">
    <property type="entry name" value="Zn_ribbon_8"/>
    <property type="match status" value="1"/>
</dbReference>
<organism evidence="3 4">
    <name type="scientific">Sinobaca qinghaiensis</name>
    <dbReference type="NCBI Taxonomy" id="342944"/>
    <lineage>
        <taxon>Bacteria</taxon>
        <taxon>Bacillati</taxon>
        <taxon>Bacillota</taxon>
        <taxon>Bacilli</taxon>
        <taxon>Bacillales</taxon>
        <taxon>Sporolactobacillaceae</taxon>
        <taxon>Sinobaca</taxon>
    </lineage>
</organism>
<dbReference type="RefSeq" id="WP_170146806.1">
    <property type="nucleotide sequence ID" value="NZ_RAPK01000006.1"/>
</dbReference>
<evidence type="ECO:0000313" key="4">
    <source>
        <dbReference type="Proteomes" id="UP000285120"/>
    </source>
</evidence>
<dbReference type="SMART" id="SM00834">
    <property type="entry name" value="CxxC_CXXC_SSSS"/>
    <property type="match status" value="1"/>
</dbReference>
<proteinExistence type="predicted"/>
<dbReference type="AlphaFoldDB" id="A0A419V844"/>
<name>A0A419V844_9BACL</name>
<feature type="region of interest" description="Disordered" evidence="1">
    <location>
        <begin position="54"/>
        <end position="91"/>
    </location>
</feature>
<comment type="caution">
    <text evidence="3">The sequence shown here is derived from an EMBL/GenBank/DDBJ whole genome shotgun (WGS) entry which is preliminary data.</text>
</comment>
<evidence type="ECO:0000259" key="2">
    <source>
        <dbReference type="SMART" id="SM00834"/>
    </source>
</evidence>
<evidence type="ECO:0000256" key="1">
    <source>
        <dbReference type="SAM" id="MobiDB-lite"/>
    </source>
</evidence>
<evidence type="ECO:0000313" key="3">
    <source>
        <dbReference type="EMBL" id="RKD76210.1"/>
    </source>
</evidence>
<dbReference type="InterPro" id="IPR013429">
    <property type="entry name" value="Regulatory_FmdB_Zinc_ribbon"/>
</dbReference>
<protein>
    <submittedName>
        <fullName evidence="3">Putative FmdB family regulatory protein</fullName>
    </submittedName>
</protein>
<sequence>MPVYTFECGNGDRFDEFHSSTKGDKSRAVCPSCGGEAKRLFFAPSVYKMNSTVKQKIDSGAEPRLRKKGEQTGTPIRKKRPAVSRPWQIGG</sequence>
<dbReference type="NCBIfam" id="TIGR02605">
    <property type="entry name" value="CxxC_CxxC_SSSS"/>
    <property type="match status" value="1"/>
</dbReference>
<accession>A0A419V844</accession>
<gene>
    <name evidence="3" type="ORF">ATL39_0423</name>
</gene>
<reference evidence="3 4" key="1">
    <citation type="submission" date="2018-09" db="EMBL/GenBank/DDBJ databases">
        <title>Genomic Encyclopedia of Archaeal and Bacterial Type Strains, Phase II (KMG-II): from individual species to whole genera.</title>
        <authorList>
            <person name="Goeker M."/>
        </authorList>
    </citation>
    <scope>NUCLEOTIDE SEQUENCE [LARGE SCALE GENOMIC DNA]</scope>
    <source>
        <strain evidence="3 4">DSM 17008</strain>
    </source>
</reference>
<feature type="compositionally biased region" description="Basic and acidic residues" evidence="1">
    <location>
        <begin position="55"/>
        <end position="70"/>
    </location>
</feature>